<proteinExistence type="predicted"/>
<keyword evidence="3" id="KW-1185">Reference proteome</keyword>
<protein>
    <recommendedName>
        <fullName evidence="1">SnoaL-like domain-containing protein</fullName>
    </recommendedName>
</protein>
<sequence length="118" mass="13354">MKTITTIAERLVTLLKEQQFVTAYEELYSENATSIDPMHPQAPPNEGLAVLIEREKAFLRRVIMHSVEVSAPIYGDTHFAISLLLDLTIEGLDKKVKELCVYGVRDGKIVSQQFFMNV</sequence>
<gene>
    <name evidence="2" type="ORF">GCM10022392_02960</name>
</gene>
<dbReference type="Gene3D" id="3.10.450.50">
    <property type="match status" value="1"/>
</dbReference>
<reference evidence="3" key="1">
    <citation type="journal article" date="2019" name="Int. J. Syst. Evol. Microbiol.">
        <title>The Global Catalogue of Microorganisms (GCM) 10K type strain sequencing project: providing services to taxonomists for standard genome sequencing and annotation.</title>
        <authorList>
            <consortium name="The Broad Institute Genomics Platform"/>
            <consortium name="The Broad Institute Genome Sequencing Center for Infectious Disease"/>
            <person name="Wu L."/>
            <person name="Ma J."/>
        </authorList>
    </citation>
    <scope>NUCLEOTIDE SEQUENCE [LARGE SCALE GENOMIC DNA]</scope>
    <source>
        <strain evidence="3">JCM 17085</strain>
    </source>
</reference>
<dbReference type="SUPFAM" id="SSF54427">
    <property type="entry name" value="NTF2-like"/>
    <property type="match status" value="1"/>
</dbReference>
<dbReference type="InterPro" id="IPR046860">
    <property type="entry name" value="SnoaL_5"/>
</dbReference>
<dbReference type="EMBL" id="BAABCV010000001">
    <property type="protein sequence ID" value="GAA4085532.1"/>
    <property type="molecule type" value="Genomic_DNA"/>
</dbReference>
<accession>A0ABP7WBN8</accession>
<feature type="domain" description="SnoaL-like" evidence="1">
    <location>
        <begin position="5"/>
        <end position="115"/>
    </location>
</feature>
<dbReference type="RefSeq" id="WP_345100620.1">
    <property type="nucleotide sequence ID" value="NZ_BAABCV010000001.1"/>
</dbReference>
<dbReference type="Pfam" id="PF20409">
    <property type="entry name" value="SnoaL_5"/>
    <property type="match status" value="1"/>
</dbReference>
<dbReference type="InterPro" id="IPR032710">
    <property type="entry name" value="NTF2-like_dom_sf"/>
</dbReference>
<name>A0ABP7WBN8_9SPHI</name>
<evidence type="ECO:0000313" key="2">
    <source>
        <dbReference type="EMBL" id="GAA4085532.1"/>
    </source>
</evidence>
<evidence type="ECO:0000259" key="1">
    <source>
        <dbReference type="Pfam" id="PF20409"/>
    </source>
</evidence>
<evidence type="ECO:0000313" key="3">
    <source>
        <dbReference type="Proteomes" id="UP001500841"/>
    </source>
</evidence>
<comment type="caution">
    <text evidence="2">The sequence shown here is derived from an EMBL/GenBank/DDBJ whole genome shotgun (WGS) entry which is preliminary data.</text>
</comment>
<dbReference type="Proteomes" id="UP001500841">
    <property type="component" value="Unassembled WGS sequence"/>
</dbReference>
<organism evidence="2 3">
    <name type="scientific">Mucilaginibacter panaciglaebae</name>
    <dbReference type="NCBI Taxonomy" id="502331"/>
    <lineage>
        <taxon>Bacteria</taxon>
        <taxon>Pseudomonadati</taxon>
        <taxon>Bacteroidota</taxon>
        <taxon>Sphingobacteriia</taxon>
        <taxon>Sphingobacteriales</taxon>
        <taxon>Sphingobacteriaceae</taxon>
        <taxon>Mucilaginibacter</taxon>
    </lineage>
</organism>